<feature type="domain" description="Protein kinase" evidence="1">
    <location>
        <begin position="1"/>
        <end position="289"/>
    </location>
</feature>
<accession>A0A9P5TWU3</accession>
<evidence type="ECO:0000259" key="1">
    <source>
        <dbReference type="PROSITE" id="PS50011"/>
    </source>
</evidence>
<organism evidence="2 3">
    <name type="scientific">Rhodocollybia butyracea</name>
    <dbReference type="NCBI Taxonomy" id="206335"/>
    <lineage>
        <taxon>Eukaryota</taxon>
        <taxon>Fungi</taxon>
        <taxon>Dikarya</taxon>
        <taxon>Basidiomycota</taxon>
        <taxon>Agaricomycotina</taxon>
        <taxon>Agaricomycetes</taxon>
        <taxon>Agaricomycetidae</taxon>
        <taxon>Agaricales</taxon>
        <taxon>Marasmiineae</taxon>
        <taxon>Omphalotaceae</taxon>
        <taxon>Rhodocollybia</taxon>
    </lineage>
</organism>
<feature type="non-terminal residue" evidence="2">
    <location>
        <position position="1"/>
    </location>
</feature>
<dbReference type="PROSITE" id="PS50011">
    <property type="entry name" value="PROTEIN_KINASE_DOM"/>
    <property type="match status" value="1"/>
</dbReference>
<proteinExistence type="predicted"/>
<dbReference type="InterPro" id="IPR011009">
    <property type="entry name" value="Kinase-like_dom_sf"/>
</dbReference>
<sequence>KVTSSIDLRLVLELPNPLWTLMQVHYLWIPCVMELLQLELDDWENTDQNYRSLRMTCIRKLSKAFNVLPPSLFLVNIRWEHQHPIRGGGFADFCNEALLWRQLRHPNVLPFFGVNTTLFGFCLVSPWMSNGDIIKEIANGLNYLHSLKPPVVHGDVRGANILMNDDGHCCLADFGLAIASKSTGLLTTTGHGTRGAIRWMAPELITIHTGEGSKEPLSRDQHPRDVYAFACTVVEILSCNIPFSDKPTDIAVMFAIVNGVRPGRPDGVWCPDDIWSLVKLCWSQKPGDR</sequence>
<dbReference type="PANTHER" id="PTHR44329">
    <property type="entry name" value="SERINE/THREONINE-PROTEIN KINASE TNNI3K-RELATED"/>
    <property type="match status" value="1"/>
</dbReference>
<dbReference type="InterPro" id="IPR051681">
    <property type="entry name" value="Ser/Thr_Kinases-Pseudokinases"/>
</dbReference>
<evidence type="ECO:0000313" key="2">
    <source>
        <dbReference type="EMBL" id="KAF9027775.1"/>
    </source>
</evidence>
<dbReference type="OrthoDB" id="346907at2759"/>
<evidence type="ECO:0000313" key="3">
    <source>
        <dbReference type="Proteomes" id="UP000772434"/>
    </source>
</evidence>
<gene>
    <name evidence="2" type="ORF">BDP27DRAFT_1196008</name>
</gene>
<keyword evidence="2" id="KW-0418">Kinase</keyword>
<feature type="non-terminal residue" evidence="2">
    <location>
        <position position="289"/>
    </location>
</feature>
<comment type="caution">
    <text evidence="2">The sequence shown here is derived from an EMBL/GenBank/DDBJ whole genome shotgun (WGS) entry which is preliminary data.</text>
</comment>
<dbReference type="GO" id="GO:0004674">
    <property type="term" value="F:protein serine/threonine kinase activity"/>
    <property type="evidence" value="ECO:0007669"/>
    <property type="project" value="TreeGrafter"/>
</dbReference>
<reference evidence="2" key="1">
    <citation type="submission" date="2020-11" db="EMBL/GenBank/DDBJ databases">
        <authorList>
            <consortium name="DOE Joint Genome Institute"/>
            <person name="Ahrendt S."/>
            <person name="Riley R."/>
            <person name="Andreopoulos W."/>
            <person name="Labutti K."/>
            <person name="Pangilinan J."/>
            <person name="Ruiz-Duenas F.J."/>
            <person name="Barrasa J.M."/>
            <person name="Sanchez-Garcia M."/>
            <person name="Camarero S."/>
            <person name="Miyauchi S."/>
            <person name="Serrano A."/>
            <person name="Linde D."/>
            <person name="Babiker R."/>
            <person name="Drula E."/>
            <person name="Ayuso-Fernandez I."/>
            <person name="Pacheco R."/>
            <person name="Padilla G."/>
            <person name="Ferreira P."/>
            <person name="Barriuso J."/>
            <person name="Kellner H."/>
            <person name="Castanera R."/>
            <person name="Alfaro M."/>
            <person name="Ramirez L."/>
            <person name="Pisabarro A.G."/>
            <person name="Kuo A."/>
            <person name="Tritt A."/>
            <person name="Lipzen A."/>
            <person name="He G."/>
            <person name="Yan M."/>
            <person name="Ng V."/>
            <person name="Cullen D."/>
            <person name="Martin F."/>
            <person name="Rosso M.-N."/>
            <person name="Henrissat B."/>
            <person name="Hibbett D."/>
            <person name="Martinez A.T."/>
            <person name="Grigoriev I.V."/>
        </authorList>
    </citation>
    <scope>NUCLEOTIDE SEQUENCE</scope>
    <source>
        <strain evidence="2">AH 40177</strain>
    </source>
</reference>
<dbReference type="Proteomes" id="UP000772434">
    <property type="component" value="Unassembled WGS sequence"/>
</dbReference>
<dbReference type="Pfam" id="PF07714">
    <property type="entry name" value="PK_Tyr_Ser-Thr"/>
    <property type="match status" value="1"/>
</dbReference>
<dbReference type="EMBL" id="JADNRY010000758">
    <property type="protein sequence ID" value="KAF9027775.1"/>
    <property type="molecule type" value="Genomic_DNA"/>
</dbReference>
<name>A0A9P5TWU3_9AGAR</name>
<dbReference type="InterPro" id="IPR000719">
    <property type="entry name" value="Prot_kinase_dom"/>
</dbReference>
<dbReference type="GO" id="GO:0005524">
    <property type="term" value="F:ATP binding"/>
    <property type="evidence" value="ECO:0007669"/>
    <property type="project" value="InterPro"/>
</dbReference>
<protein>
    <submittedName>
        <fullName evidence="2">Kinase-like domain-containing protein</fullName>
    </submittedName>
</protein>
<dbReference type="SUPFAM" id="SSF56112">
    <property type="entry name" value="Protein kinase-like (PK-like)"/>
    <property type="match status" value="1"/>
</dbReference>
<keyword evidence="3" id="KW-1185">Reference proteome</keyword>
<dbReference type="InterPro" id="IPR008266">
    <property type="entry name" value="Tyr_kinase_AS"/>
</dbReference>
<dbReference type="PROSITE" id="PS00109">
    <property type="entry name" value="PROTEIN_KINASE_TYR"/>
    <property type="match status" value="1"/>
</dbReference>
<keyword evidence="2" id="KW-0808">Transferase</keyword>
<dbReference type="AlphaFoldDB" id="A0A9P5TWU3"/>
<dbReference type="InterPro" id="IPR001245">
    <property type="entry name" value="Ser-Thr/Tyr_kinase_cat_dom"/>
</dbReference>
<dbReference type="Gene3D" id="1.10.510.10">
    <property type="entry name" value="Transferase(Phosphotransferase) domain 1"/>
    <property type="match status" value="1"/>
</dbReference>
<dbReference type="PANTHER" id="PTHR44329:SF214">
    <property type="entry name" value="PROTEIN KINASE DOMAIN-CONTAINING PROTEIN"/>
    <property type="match status" value="1"/>
</dbReference>